<dbReference type="GO" id="GO:0046872">
    <property type="term" value="F:metal ion binding"/>
    <property type="evidence" value="ECO:0007669"/>
    <property type="project" value="UniProtKB-KW"/>
</dbReference>
<gene>
    <name evidence="6" type="ORF">KP509_02G060500</name>
</gene>
<dbReference type="InterPro" id="IPR039058">
    <property type="entry name" value="Yippee_fam"/>
</dbReference>
<sequence>MEGPRIYSCSKCRSSIAFHDDIISKAFHGKKGRAYLFADVSGVDIGPKVDRPLLTGLHTVADIKCSNCHELLGWKYLKAYEVSQKYKEGKYILEKATIMKENW</sequence>
<comment type="caution">
    <text evidence="6">The sequence shown here is derived from an EMBL/GenBank/DDBJ whole genome shotgun (WGS) entry which is preliminary data.</text>
</comment>
<protein>
    <recommendedName>
        <fullName evidence="4">Protein yippee-like</fullName>
    </recommendedName>
</protein>
<keyword evidence="2" id="KW-0479">Metal-binding</keyword>
<dbReference type="EMBL" id="CM035407">
    <property type="protein sequence ID" value="KAH7444016.1"/>
    <property type="molecule type" value="Genomic_DNA"/>
</dbReference>
<dbReference type="OrthoDB" id="6407410at2759"/>
<dbReference type="PROSITE" id="PS51792">
    <property type="entry name" value="YIPPEE"/>
    <property type="match status" value="1"/>
</dbReference>
<accession>A0A8T2VEI4</accession>
<dbReference type="Proteomes" id="UP000825935">
    <property type="component" value="Chromosome 2"/>
</dbReference>
<evidence type="ECO:0000259" key="5">
    <source>
        <dbReference type="PROSITE" id="PS51792"/>
    </source>
</evidence>
<organism evidence="6 7">
    <name type="scientific">Ceratopteris richardii</name>
    <name type="common">Triangle waterfern</name>
    <dbReference type="NCBI Taxonomy" id="49495"/>
    <lineage>
        <taxon>Eukaryota</taxon>
        <taxon>Viridiplantae</taxon>
        <taxon>Streptophyta</taxon>
        <taxon>Embryophyta</taxon>
        <taxon>Tracheophyta</taxon>
        <taxon>Polypodiopsida</taxon>
        <taxon>Polypodiidae</taxon>
        <taxon>Polypodiales</taxon>
        <taxon>Pteridineae</taxon>
        <taxon>Pteridaceae</taxon>
        <taxon>Parkerioideae</taxon>
        <taxon>Ceratopteris</taxon>
    </lineage>
</organism>
<feature type="domain" description="Yippee" evidence="5">
    <location>
        <begin position="5"/>
        <end position="102"/>
    </location>
</feature>
<name>A0A8T2VEI4_CERRI</name>
<evidence type="ECO:0000256" key="3">
    <source>
        <dbReference type="ARBA" id="ARBA00022833"/>
    </source>
</evidence>
<dbReference type="AlphaFoldDB" id="A0A8T2VEI4"/>
<evidence type="ECO:0000313" key="6">
    <source>
        <dbReference type="EMBL" id="KAH7444015.1"/>
    </source>
</evidence>
<proteinExistence type="inferred from homology"/>
<dbReference type="Pfam" id="PF03226">
    <property type="entry name" value="Yippee-Mis18"/>
    <property type="match status" value="1"/>
</dbReference>
<dbReference type="InterPro" id="IPR034751">
    <property type="entry name" value="Yippee"/>
</dbReference>
<evidence type="ECO:0000256" key="4">
    <source>
        <dbReference type="RuleBase" id="RU110713"/>
    </source>
</evidence>
<dbReference type="InterPro" id="IPR004910">
    <property type="entry name" value="Yippee/Mis18/Cereblon"/>
</dbReference>
<keyword evidence="3" id="KW-0862">Zinc</keyword>
<evidence type="ECO:0000256" key="1">
    <source>
        <dbReference type="ARBA" id="ARBA00005613"/>
    </source>
</evidence>
<keyword evidence="7" id="KW-1185">Reference proteome</keyword>
<dbReference type="EMBL" id="CM035407">
    <property type="protein sequence ID" value="KAH7444015.1"/>
    <property type="molecule type" value="Genomic_DNA"/>
</dbReference>
<evidence type="ECO:0000313" key="7">
    <source>
        <dbReference type="Proteomes" id="UP000825935"/>
    </source>
</evidence>
<comment type="similarity">
    <text evidence="1 4">Belongs to the yippee family.</text>
</comment>
<evidence type="ECO:0000256" key="2">
    <source>
        <dbReference type="ARBA" id="ARBA00022723"/>
    </source>
</evidence>
<dbReference type="OMA" id="NCRCHIA"/>
<dbReference type="PANTHER" id="PTHR13848">
    <property type="entry name" value="PROTEIN YIPPEE-LIKE CG15309-RELATED"/>
    <property type="match status" value="1"/>
</dbReference>
<reference evidence="6" key="1">
    <citation type="submission" date="2021-08" db="EMBL/GenBank/DDBJ databases">
        <title>WGS assembly of Ceratopteris richardii.</title>
        <authorList>
            <person name="Marchant D.B."/>
            <person name="Chen G."/>
            <person name="Jenkins J."/>
            <person name="Shu S."/>
            <person name="Leebens-Mack J."/>
            <person name="Grimwood J."/>
            <person name="Schmutz J."/>
            <person name="Soltis P."/>
            <person name="Soltis D."/>
            <person name="Chen Z.-H."/>
        </authorList>
    </citation>
    <scope>NUCLEOTIDE SEQUENCE</scope>
    <source>
        <strain evidence="6">Whitten #5841</strain>
        <tissue evidence="6">Leaf</tissue>
    </source>
</reference>